<dbReference type="EMBL" id="CM044702">
    <property type="protein sequence ID" value="KAI5679141.1"/>
    <property type="molecule type" value="Genomic_DNA"/>
</dbReference>
<gene>
    <name evidence="1" type="ORF">M9H77_10091</name>
</gene>
<organism evidence="1 2">
    <name type="scientific">Catharanthus roseus</name>
    <name type="common">Madagascar periwinkle</name>
    <name type="synonym">Vinca rosea</name>
    <dbReference type="NCBI Taxonomy" id="4058"/>
    <lineage>
        <taxon>Eukaryota</taxon>
        <taxon>Viridiplantae</taxon>
        <taxon>Streptophyta</taxon>
        <taxon>Embryophyta</taxon>
        <taxon>Tracheophyta</taxon>
        <taxon>Spermatophyta</taxon>
        <taxon>Magnoliopsida</taxon>
        <taxon>eudicotyledons</taxon>
        <taxon>Gunneridae</taxon>
        <taxon>Pentapetalae</taxon>
        <taxon>asterids</taxon>
        <taxon>lamiids</taxon>
        <taxon>Gentianales</taxon>
        <taxon>Apocynaceae</taxon>
        <taxon>Rauvolfioideae</taxon>
        <taxon>Vinceae</taxon>
        <taxon>Catharanthinae</taxon>
        <taxon>Catharanthus</taxon>
    </lineage>
</organism>
<sequence length="87" mass="9829">MEKHAVFNSHETSWADQWDPEPSSAPYYGNNYHRKETNSSSNSKFSGKVIGDKTKAVASNGAKKVKEGARAGFHWIKDKYQKTTNKH</sequence>
<evidence type="ECO:0000313" key="1">
    <source>
        <dbReference type="EMBL" id="KAI5679141.1"/>
    </source>
</evidence>
<reference evidence="2" key="1">
    <citation type="journal article" date="2023" name="Nat. Plants">
        <title>Single-cell RNA sequencing provides a high-resolution roadmap for understanding the multicellular compartmentation of specialized metabolism.</title>
        <authorList>
            <person name="Sun S."/>
            <person name="Shen X."/>
            <person name="Li Y."/>
            <person name="Li Y."/>
            <person name="Wang S."/>
            <person name="Li R."/>
            <person name="Zhang H."/>
            <person name="Shen G."/>
            <person name="Guo B."/>
            <person name="Wei J."/>
            <person name="Xu J."/>
            <person name="St-Pierre B."/>
            <person name="Chen S."/>
            <person name="Sun C."/>
        </authorList>
    </citation>
    <scope>NUCLEOTIDE SEQUENCE [LARGE SCALE GENOMIC DNA]</scope>
</reference>
<protein>
    <submittedName>
        <fullName evidence="1">Uncharacterized protein</fullName>
    </submittedName>
</protein>
<keyword evidence="2" id="KW-1185">Reference proteome</keyword>
<dbReference type="Proteomes" id="UP001060085">
    <property type="component" value="Linkage Group LG02"/>
</dbReference>
<name>A0ACC0C2H1_CATRO</name>
<comment type="caution">
    <text evidence="1">The sequence shown here is derived from an EMBL/GenBank/DDBJ whole genome shotgun (WGS) entry which is preliminary data.</text>
</comment>
<evidence type="ECO:0000313" key="2">
    <source>
        <dbReference type="Proteomes" id="UP001060085"/>
    </source>
</evidence>
<proteinExistence type="predicted"/>
<accession>A0ACC0C2H1</accession>